<feature type="domain" description="Nudix hydrolase" evidence="3">
    <location>
        <begin position="19"/>
        <end position="148"/>
    </location>
</feature>
<dbReference type="InterPro" id="IPR015797">
    <property type="entry name" value="NUDIX_hydrolase-like_dom_sf"/>
</dbReference>
<keyword evidence="5" id="KW-1185">Reference proteome</keyword>
<dbReference type="STRING" id="1724.GCA_001044175_02305"/>
<organism evidence="4 5">
    <name type="scientific">Corynebacterium renale</name>
    <dbReference type="NCBI Taxonomy" id="1724"/>
    <lineage>
        <taxon>Bacteria</taxon>
        <taxon>Bacillati</taxon>
        <taxon>Actinomycetota</taxon>
        <taxon>Actinomycetes</taxon>
        <taxon>Mycobacteriales</taxon>
        <taxon>Corynebacteriaceae</taxon>
        <taxon>Corynebacterium</taxon>
    </lineage>
</organism>
<dbReference type="CDD" id="cd18877">
    <property type="entry name" value="NUDIX_Hydrolase"/>
    <property type="match status" value="1"/>
</dbReference>
<dbReference type="Proteomes" id="UP000221653">
    <property type="component" value="Unassembled WGS sequence"/>
</dbReference>
<keyword evidence="2" id="KW-0378">Hydrolase</keyword>
<dbReference type="EMBL" id="PDJF01000001">
    <property type="protein sequence ID" value="PFG27960.1"/>
    <property type="molecule type" value="Genomic_DNA"/>
</dbReference>
<gene>
    <name evidence="4" type="ORF">ATK06_1042</name>
</gene>
<dbReference type="PANTHER" id="PTHR43046">
    <property type="entry name" value="GDP-MANNOSE MANNOSYL HYDROLASE"/>
    <property type="match status" value="1"/>
</dbReference>
<comment type="cofactor">
    <cofactor evidence="1">
        <name>Mg(2+)</name>
        <dbReference type="ChEBI" id="CHEBI:18420"/>
    </cofactor>
</comment>
<evidence type="ECO:0000256" key="1">
    <source>
        <dbReference type="ARBA" id="ARBA00001946"/>
    </source>
</evidence>
<dbReference type="SUPFAM" id="SSF55811">
    <property type="entry name" value="Nudix"/>
    <property type="match status" value="1"/>
</dbReference>
<dbReference type="PANTHER" id="PTHR43046:SF2">
    <property type="entry name" value="8-OXO-DGTP DIPHOSPHATASE-RELATED"/>
    <property type="match status" value="1"/>
</dbReference>
<sequence length="151" mass="16109">MIGDGNGWNDGPEGQKVWGKYGAAGLLLVAEGKYVLLQHRAEWTNQGGTWALPGGARDSHETAAEAAVREAIEETEIDPANVTVVGEKVTAGPGPTGWTYTTVLARCEKRLSTTANAESLELRWVPLGDVDKLPLLPAFGASWPDLLLWAS</sequence>
<dbReference type="Gene3D" id="3.90.79.10">
    <property type="entry name" value="Nucleoside Triphosphate Pyrophosphohydrolase"/>
    <property type="match status" value="1"/>
</dbReference>
<proteinExistence type="predicted"/>
<dbReference type="AlphaFoldDB" id="A0A2A9DPW4"/>
<dbReference type="RefSeq" id="WP_098388948.1">
    <property type="nucleotide sequence ID" value="NZ_LS483464.1"/>
</dbReference>
<name>A0A2A9DPW4_9CORY</name>
<dbReference type="Pfam" id="PF00293">
    <property type="entry name" value="NUDIX"/>
    <property type="match status" value="1"/>
</dbReference>
<evidence type="ECO:0000259" key="3">
    <source>
        <dbReference type="PROSITE" id="PS51462"/>
    </source>
</evidence>
<evidence type="ECO:0000313" key="4">
    <source>
        <dbReference type="EMBL" id="PFG27960.1"/>
    </source>
</evidence>
<reference evidence="4 5" key="1">
    <citation type="submission" date="2017-10" db="EMBL/GenBank/DDBJ databases">
        <title>Sequencing the genomes of 1000 actinobacteria strains.</title>
        <authorList>
            <person name="Klenk H.-P."/>
        </authorList>
    </citation>
    <scope>NUCLEOTIDE SEQUENCE [LARGE SCALE GENOMIC DNA]</scope>
    <source>
        <strain evidence="4 5">DSM 20688</strain>
    </source>
</reference>
<dbReference type="OrthoDB" id="3404294at2"/>
<dbReference type="PROSITE" id="PS51462">
    <property type="entry name" value="NUDIX"/>
    <property type="match status" value="1"/>
</dbReference>
<dbReference type="GO" id="GO:0016787">
    <property type="term" value="F:hydrolase activity"/>
    <property type="evidence" value="ECO:0007669"/>
    <property type="project" value="UniProtKB-KW"/>
</dbReference>
<evidence type="ECO:0000313" key="5">
    <source>
        <dbReference type="Proteomes" id="UP000221653"/>
    </source>
</evidence>
<comment type="caution">
    <text evidence="4">The sequence shown here is derived from an EMBL/GenBank/DDBJ whole genome shotgun (WGS) entry which is preliminary data.</text>
</comment>
<evidence type="ECO:0000256" key="2">
    <source>
        <dbReference type="ARBA" id="ARBA00022801"/>
    </source>
</evidence>
<protein>
    <submittedName>
        <fullName evidence="4">8-oxo-dGTP diphosphatase</fullName>
    </submittedName>
</protein>
<dbReference type="InterPro" id="IPR000086">
    <property type="entry name" value="NUDIX_hydrolase_dom"/>
</dbReference>
<accession>A0A2A9DPW4</accession>